<organism evidence="1">
    <name type="scientific">Mucochytrium quahogii</name>
    <dbReference type="NCBI Taxonomy" id="96639"/>
    <lineage>
        <taxon>Eukaryota</taxon>
        <taxon>Sar</taxon>
        <taxon>Stramenopiles</taxon>
        <taxon>Bigyra</taxon>
        <taxon>Labyrinthulomycetes</taxon>
        <taxon>Thraustochytrida</taxon>
        <taxon>Thraustochytriidae</taxon>
        <taxon>Mucochytrium</taxon>
    </lineage>
</organism>
<dbReference type="EMBL" id="HBHK01013229">
    <property type="protein sequence ID" value="CAD9684110.1"/>
    <property type="molecule type" value="Transcribed_RNA"/>
</dbReference>
<evidence type="ECO:0000313" key="1">
    <source>
        <dbReference type="EMBL" id="CAD9684110.1"/>
    </source>
</evidence>
<name>A0A7S2RYQ3_9STRA</name>
<proteinExistence type="predicted"/>
<protein>
    <submittedName>
        <fullName evidence="1">Uncharacterized protein</fullName>
    </submittedName>
</protein>
<reference evidence="1" key="1">
    <citation type="submission" date="2021-01" db="EMBL/GenBank/DDBJ databases">
        <authorList>
            <person name="Corre E."/>
            <person name="Pelletier E."/>
            <person name="Niang G."/>
            <person name="Scheremetjew M."/>
            <person name="Finn R."/>
            <person name="Kale V."/>
            <person name="Holt S."/>
            <person name="Cochrane G."/>
            <person name="Meng A."/>
            <person name="Brown T."/>
            <person name="Cohen L."/>
        </authorList>
    </citation>
    <scope>NUCLEOTIDE SEQUENCE</scope>
    <source>
        <strain evidence="1">NY070348D</strain>
    </source>
</reference>
<accession>A0A7S2RYQ3</accession>
<gene>
    <name evidence="1" type="ORF">QSP1433_LOCUS8317</name>
</gene>
<sequence length="129" mass="14563">MTRRVVSLTFHNVLQGKQVRLFSSHVDRIVRGVEFKVAGPEGAIKPDKLSVNRSELAQQNGFGLEDPNWCRQDWDYRVHFTVGTPENFDTPMQADGAMEFFRGLCTDCTIHTQPVMHDDECHSASAAIN</sequence>
<dbReference type="AlphaFoldDB" id="A0A7S2RYQ3"/>